<keyword evidence="2" id="KW-1185">Reference proteome</keyword>
<dbReference type="EMBL" id="BNDW01000117">
    <property type="protein sequence ID" value="GHI27228.1"/>
    <property type="molecule type" value="Genomic_DNA"/>
</dbReference>
<proteinExistence type="predicted"/>
<sequence length="74" mass="7862">MPDNFAATRAEAMFSAWVTDGFVPAFAVGSAANAAAPFITVTDITSARPLERYLRLRPDHGLARPTPVSEVSSP</sequence>
<comment type="caution">
    <text evidence="1">The sequence shown here is derived from an EMBL/GenBank/DDBJ whole genome shotgun (WGS) entry which is preliminary data.</text>
</comment>
<accession>A0ABQ3PQD8</accession>
<name>A0ABQ3PQD8_9ACTN</name>
<protein>
    <submittedName>
        <fullName evidence="1">Uncharacterized protein</fullName>
    </submittedName>
</protein>
<reference evidence="1" key="1">
    <citation type="submission" date="2024-05" db="EMBL/GenBank/DDBJ databases">
        <title>Whole genome shotgun sequence of Streptomyces hydrogenans NBRC 13475.</title>
        <authorList>
            <person name="Komaki H."/>
            <person name="Tamura T."/>
        </authorList>
    </citation>
    <scope>NUCLEOTIDE SEQUENCE</scope>
    <source>
        <strain evidence="1">NBRC 13475</strain>
    </source>
</reference>
<evidence type="ECO:0000313" key="2">
    <source>
        <dbReference type="Proteomes" id="UP001052739"/>
    </source>
</evidence>
<gene>
    <name evidence="1" type="ORF">Shyd_85990</name>
</gene>
<dbReference type="Proteomes" id="UP001052739">
    <property type="component" value="Unassembled WGS sequence"/>
</dbReference>
<evidence type="ECO:0000313" key="1">
    <source>
        <dbReference type="EMBL" id="GHI27228.1"/>
    </source>
</evidence>
<organism evidence="1 2">
    <name type="scientific">Streptomyces hydrogenans</name>
    <dbReference type="NCBI Taxonomy" id="1873719"/>
    <lineage>
        <taxon>Bacteria</taxon>
        <taxon>Bacillati</taxon>
        <taxon>Actinomycetota</taxon>
        <taxon>Actinomycetes</taxon>
        <taxon>Kitasatosporales</taxon>
        <taxon>Streptomycetaceae</taxon>
        <taxon>Streptomyces</taxon>
    </lineage>
</organism>